<comment type="caution">
    <text evidence="2">The sequence shown here is derived from an EMBL/GenBank/DDBJ whole genome shotgun (WGS) entry which is preliminary data.</text>
</comment>
<dbReference type="Gene3D" id="2.60.20.10">
    <property type="entry name" value="Crystallins"/>
    <property type="match status" value="1"/>
</dbReference>
<dbReference type="OMA" id="QNGMSTH"/>
<dbReference type="AlphaFoldDB" id="A0A1D2N6Q0"/>
<proteinExistence type="predicted"/>
<dbReference type="Proteomes" id="UP000094527">
    <property type="component" value="Unassembled WGS sequence"/>
</dbReference>
<evidence type="ECO:0000313" key="2">
    <source>
        <dbReference type="EMBL" id="ODN00934.1"/>
    </source>
</evidence>
<evidence type="ECO:0000256" key="1">
    <source>
        <dbReference type="SAM" id="SignalP"/>
    </source>
</evidence>
<dbReference type="EMBL" id="LJIJ01000181">
    <property type="protein sequence ID" value="ODN00934.1"/>
    <property type="molecule type" value="Genomic_DNA"/>
</dbReference>
<dbReference type="InterPro" id="IPR011024">
    <property type="entry name" value="G_crystallin-like"/>
</dbReference>
<name>A0A1D2N6Q0_ORCCI</name>
<keyword evidence="3" id="KW-1185">Reference proteome</keyword>
<protein>
    <submittedName>
        <fullName evidence="2">Uncharacterized protein</fullName>
    </submittedName>
</protein>
<reference evidence="2 3" key="1">
    <citation type="journal article" date="2016" name="Genome Biol. Evol.">
        <title>Gene Family Evolution Reflects Adaptation to Soil Environmental Stressors in the Genome of the Collembolan Orchesella cincta.</title>
        <authorList>
            <person name="Faddeeva-Vakhrusheva A."/>
            <person name="Derks M.F."/>
            <person name="Anvar S.Y."/>
            <person name="Agamennone V."/>
            <person name="Suring W."/>
            <person name="Smit S."/>
            <person name="van Straalen N.M."/>
            <person name="Roelofs D."/>
        </authorList>
    </citation>
    <scope>NUCLEOTIDE SEQUENCE [LARGE SCALE GENOMIC DNA]</scope>
    <source>
        <tissue evidence="2">Mixed pool</tissue>
    </source>
</reference>
<feature type="chain" id="PRO_5008905126" evidence="1">
    <location>
        <begin position="22"/>
        <end position="131"/>
    </location>
</feature>
<dbReference type="OrthoDB" id="10445956at2759"/>
<keyword evidence="1" id="KW-0732">Signal</keyword>
<feature type="signal peptide" evidence="1">
    <location>
        <begin position="1"/>
        <end position="21"/>
    </location>
</feature>
<organism evidence="2 3">
    <name type="scientific">Orchesella cincta</name>
    <name type="common">Springtail</name>
    <name type="synonym">Podura cincta</name>
    <dbReference type="NCBI Taxonomy" id="48709"/>
    <lineage>
        <taxon>Eukaryota</taxon>
        <taxon>Metazoa</taxon>
        <taxon>Ecdysozoa</taxon>
        <taxon>Arthropoda</taxon>
        <taxon>Hexapoda</taxon>
        <taxon>Collembola</taxon>
        <taxon>Entomobryomorpha</taxon>
        <taxon>Entomobryoidea</taxon>
        <taxon>Orchesellidae</taxon>
        <taxon>Orchesellinae</taxon>
        <taxon>Orchesella</taxon>
    </lineage>
</organism>
<gene>
    <name evidence="2" type="ORF">Ocin01_05755</name>
</gene>
<accession>A0A1D2N6Q0</accession>
<sequence length="131" mass="15012">MSIKLITSFVVFSTIIALSFCDRKQDLLFNEYGALDPKADFYSDEYLNGQQYSVIINRDPCKNFIKNWQRRAVSVDTKGTCVRGCDEKDCKGNCVYLYPNHGEQKLSDIKFDKKIVSVQGCFQNRGKANDE</sequence>
<evidence type="ECO:0000313" key="3">
    <source>
        <dbReference type="Proteomes" id="UP000094527"/>
    </source>
</evidence>
<dbReference type="SUPFAM" id="SSF49695">
    <property type="entry name" value="gamma-Crystallin-like"/>
    <property type="match status" value="1"/>
</dbReference>